<protein>
    <submittedName>
        <fullName evidence="2">Uncharacterized protein</fullName>
    </submittedName>
</protein>
<keyword evidence="1" id="KW-0812">Transmembrane</keyword>
<reference evidence="2 3" key="1">
    <citation type="journal article" date="2019" name="Sci. Rep.">
        <title>Orb-weaving spider Araneus ventricosus genome elucidates the spidroin gene catalogue.</title>
        <authorList>
            <person name="Kono N."/>
            <person name="Nakamura H."/>
            <person name="Ohtoshi R."/>
            <person name="Moran D.A.P."/>
            <person name="Shinohara A."/>
            <person name="Yoshida Y."/>
            <person name="Fujiwara M."/>
            <person name="Mori M."/>
            <person name="Tomita M."/>
            <person name="Arakawa K."/>
        </authorList>
    </citation>
    <scope>NUCLEOTIDE SEQUENCE [LARGE SCALE GENOMIC DNA]</scope>
</reference>
<feature type="transmembrane region" description="Helical" evidence="1">
    <location>
        <begin position="24"/>
        <end position="41"/>
    </location>
</feature>
<dbReference type="AlphaFoldDB" id="A0A4Y2UKQ0"/>
<dbReference type="Proteomes" id="UP000499080">
    <property type="component" value="Unassembled WGS sequence"/>
</dbReference>
<dbReference type="EMBL" id="BGPR01037900">
    <property type="protein sequence ID" value="GBO13625.1"/>
    <property type="molecule type" value="Genomic_DNA"/>
</dbReference>
<evidence type="ECO:0000256" key="1">
    <source>
        <dbReference type="SAM" id="Phobius"/>
    </source>
</evidence>
<name>A0A4Y2UKQ0_ARAVE</name>
<sequence length="111" mass="13260">MIEVRKSVTDRRLSISAMKDVSDLLSWTYYLLVCISHLVAFRRGGEKKQKISTFMSSFKAKYDKREKKFYYIAAISPRNVVQHSEHERRRKNIVQHFCANRAGRRLDMLRY</sequence>
<accession>A0A4Y2UKQ0</accession>
<comment type="caution">
    <text evidence="2">The sequence shown here is derived from an EMBL/GenBank/DDBJ whole genome shotgun (WGS) entry which is preliminary data.</text>
</comment>
<organism evidence="2 3">
    <name type="scientific">Araneus ventricosus</name>
    <name type="common">Orbweaver spider</name>
    <name type="synonym">Epeira ventricosa</name>
    <dbReference type="NCBI Taxonomy" id="182803"/>
    <lineage>
        <taxon>Eukaryota</taxon>
        <taxon>Metazoa</taxon>
        <taxon>Ecdysozoa</taxon>
        <taxon>Arthropoda</taxon>
        <taxon>Chelicerata</taxon>
        <taxon>Arachnida</taxon>
        <taxon>Araneae</taxon>
        <taxon>Araneomorphae</taxon>
        <taxon>Entelegynae</taxon>
        <taxon>Araneoidea</taxon>
        <taxon>Araneidae</taxon>
        <taxon>Araneus</taxon>
    </lineage>
</organism>
<gene>
    <name evidence="2" type="ORF">AVEN_33202_1</name>
</gene>
<evidence type="ECO:0000313" key="3">
    <source>
        <dbReference type="Proteomes" id="UP000499080"/>
    </source>
</evidence>
<keyword evidence="1" id="KW-1133">Transmembrane helix</keyword>
<keyword evidence="3" id="KW-1185">Reference proteome</keyword>
<keyword evidence="1" id="KW-0472">Membrane</keyword>
<evidence type="ECO:0000313" key="2">
    <source>
        <dbReference type="EMBL" id="GBO13625.1"/>
    </source>
</evidence>
<proteinExistence type="predicted"/>